<name>A0A2Z3I0A7_9CAUL</name>
<dbReference type="InterPro" id="IPR005227">
    <property type="entry name" value="YqgF"/>
</dbReference>
<accession>A0A2Z3I0A7</accession>
<keyword evidence="8" id="KW-1185">Reference proteome</keyword>
<keyword evidence="3 5" id="KW-0540">Nuclease</keyword>
<dbReference type="OrthoDB" id="9796140at2"/>
<dbReference type="CDD" id="cd16964">
    <property type="entry name" value="YqgF"/>
    <property type="match status" value="1"/>
</dbReference>
<comment type="function">
    <text evidence="5">Could be a nuclease involved in processing of the 5'-end of pre-16S rRNA.</text>
</comment>
<dbReference type="HAMAP" id="MF_00651">
    <property type="entry name" value="Nuclease_YqgF"/>
    <property type="match status" value="1"/>
</dbReference>
<sequence length="159" mass="17194">MPVIDLDELPQALPRRGALTGVDAGEKTLGVAFSDAAWMVATPHSVIRKSKFTDDAAALFRLMDERGSATLVIGLPLNMDGTEGPRCQSCRALGRNLLRLRPELVVTFQDERLSTAAVERTLIGEADLSRGKRAEVVDRAAAAWILDAALDRLRALGRS</sequence>
<dbReference type="SUPFAM" id="SSF53098">
    <property type="entry name" value="Ribonuclease H-like"/>
    <property type="match status" value="1"/>
</dbReference>
<reference evidence="8" key="1">
    <citation type="submission" date="2018-05" db="EMBL/GenBank/DDBJ databases">
        <title>Genome sequencing of Phenylobacterium sp. HYN0004.</title>
        <authorList>
            <person name="Yi H."/>
            <person name="Baek C."/>
        </authorList>
    </citation>
    <scope>NUCLEOTIDE SEQUENCE [LARGE SCALE GENOMIC DNA]</scope>
    <source>
        <strain evidence="8">HYN0004</strain>
    </source>
</reference>
<evidence type="ECO:0000256" key="2">
    <source>
        <dbReference type="ARBA" id="ARBA00022517"/>
    </source>
</evidence>
<dbReference type="GO" id="GO:0004518">
    <property type="term" value="F:nuclease activity"/>
    <property type="evidence" value="ECO:0007669"/>
    <property type="project" value="UniProtKB-KW"/>
</dbReference>
<dbReference type="PANTHER" id="PTHR33317:SF4">
    <property type="entry name" value="POLYNUCLEOTIDYL TRANSFERASE, RIBONUCLEASE H-LIKE SUPERFAMILY PROTEIN"/>
    <property type="match status" value="1"/>
</dbReference>
<keyword evidence="2 5" id="KW-0690">Ribosome biogenesis</keyword>
<evidence type="ECO:0000256" key="5">
    <source>
        <dbReference type="HAMAP-Rule" id="MF_00651"/>
    </source>
</evidence>
<proteinExistence type="inferred from homology"/>
<evidence type="ECO:0000256" key="3">
    <source>
        <dbReference type="ARBA" id="ARBA00022722"/>
    </source>
</evidence>
<feature type="domain" description="YqgF/RNase H-like" evidence="6">
    <location>
        <begin position="17"/>
        <end position="118"/>
    </location>
</feature>
<dbReference type="EMBL" id="CP029479">
    <property type="protein sequence ID" value="AWM77208.1"/>
    <property type="molecule type" value="Genomic_DNA"/>
</dbReference>
<dbReference type="Pfam" id="PF03652">
    <property type="entry name" value="RuvX"/>
    <property type="match status" value="1"/>
</dbReference>
<dbReference type="GO" id="GO:0016788">
    <property type="term" value="F:hydrolase activity, acting on ester bonds"/>
    <property type="evidence" value="ECO:0007669"/>
    <property type="project" value="UniProtKB-UniRule"/>
</dbReference>
<dbReference type="NCBIfam" id="TIGR00250">
    <property type="entry name" value="RNAse_H_YqgF"/>
    <property type="match status" value="1"/>
</dbReference>
<organism evidence="7 8">
    <name type="scientific">Phenylobacterium parvum</name>
    <dbReference type="NCBI Taxonomy" id="2201350"/>
    <lineage>
        <taxon>Bacteria</taxon>
        <taxon>Pseudomonadati</taxon>
        <taxon>Pseudomonadota</taxon>
        <taxon>Alphaproteobacteria</taxon>
        <taxon>Caulobacterales</taxon>
        <taxon>Caulobacteraceae</taxon>
        <taxon>Phenylobacterium</taxon>
    </lineage>
</organism>
<dbReference type="EC" id="3.1.-.-" evidence="5"/>
<dbReference type="Proteomes" id="UP000247763">
    <property type="component" value="Chromosome"/>
</dbReference>
<dbReference type="GO" id="GO:0000967">
    <property type="term" value="P:rRNA 5'-end processing"/>
    <property type="evidence" value="ECO:0007669"/>
    <property type="project" value="UniProtKB-UniRule"/>
</dbReference>
<evidence type="ECO:0000256" key="1">
    <source>
        <dbReference type="ARBA" id="ARBA00022490"/>
    </source>
</evidence>
<keyword evidence="4 5" id="KW-0378">Hydrolase</keyword>
<evidence type="ECO:0000256" key="4">
    <source>
        <dbReference type="ARBA" id="ARBA00022801"/>
    </source>
</evidence>
<dbReference type="AlphaFoldDB" id="A0A2Z3I0A7"/>
<evidence type="ECO:0000313" key="7">
    <source>
        <dbReference type="EMBL" id="AWM77208.1"/>
    </source>
</evidence>
<protein>
    <recommendedName>
        <fullName evidence="5">Putative pre-16S rRNA nuclease</fullName>
        <ecNumber evidence="5">3.1.-.-</ecNumber>
    </recommendedName>
</protein>
<dbReference type="SMART" id="SM00732">
    <property type="entry name" value="YqgFc"/>
    <property type="match status" value="1"/>
</dbReference>
<comment type="similarity">
    <text evidence="5">Belongs to the YqgF HJR family.</text>
</comment>
<dbReference type="KEGG" id="phb:HYN04_05190"/>
<dbReference type="PANTHER" id="PTHR33317">
    <property type="entry name" value="POLYNUCLEOTIDYL TRANSFERASE, RIBONUCLEASE H-LIKE SUPERFAMILY PROTEIN"/>
    <property type="match status" value="1"/>
</dbReference>
<gene>
    <name evidence="7" type="ORF">HYN04_05190</name>
</gene>
<evidence type="ECO:0000313" key="8">
    <source>
        <dbReference type="Proteomes" id="UP000247763"/>
    </source>
</evidence>
<dbReference type="RefSeq" id="WP_110449777.1">
    <property type="nucleotide sequence ID" value="NZ_CP029479.1"/>
</dbReference>
<dbReference type="InterPro" id="IPR012337">
    <property type="entry name" value="RNaseH-like_sf"/>
</dbReference>
<evidence type="ECO:0000259" key="6">
    <source>
        <dbReference type="SMART" id="SM00732"/>
    </source>
</evidence>
<dbReference type="InterPro" id="IPR037027">
    <property type="entry name" value="YqgF/RNaseH-like_dom_sf"/>
</dbReference>
<dbReference type="Gene3D" id="3.30.420.140">
    <property type="entry name" value="YqgF/RNase H-like domain"/>
    <property type="match status" value="1"/>
</dbReference>
<keyword evidence="1 5" id="KW-0963">Cytoplasm</keyword>
<comment type="subcellular location">
    <subcellularLocation>
        <location evidence="5">Cytoplasm</location>
    </subcellularLocation>
</comment>
<dbReference type="GO" id="GO:0005829">
    <property type="term" value="C:cytosol"/>
    <property type="evidence" value="ECO:0007669"/>
    <property type="project" value="TreeGrafter"/>
</dbReference>
<dbReference type="InterPro" id="IPR006641">
    <property type="entry name" value="YqgF/RNaseH-like_dom"/>
</dbReference>